<name>A0ACC1PNV5_9PEZI</name>
<comment type="caution">
    <text evidence="1">The sequence shown here is derived from an EMBL/GenBank/DDBJ whole genome shotgun (WGS) entry which is preliminary data.</text>
</comment>
<gene>
    <name evidence="1" type="ORF">NUW58_g1205</name>
</gene>
<evidence type="ECO:0000313" key="1">
    <source>
        <dbReference type="EMBL" id="KAJ2995686.1"/>
    </source>
</evidence>
<sequence>MARKGNKNSKENTPKSPQKGPQTPTPRTPNPTSPVELPIRTPEQPAYTLPPLKSNRAVAFPMVSPFVSPEPLLRPSVQRTLPRDSLELIEMSLNIYREKKRDFSNLSAISAQSSPHKLTKVEQKTGDVEDYLPGIRQKIKMADTAFETKQSILKEVKKTWENGSNKMTRGQFQAETKLLEEEIGDLLVVKAGMRTSTYELAGREVDTERWDKRTHNDDWAYLDLLLSRMQELSGSTVTMKATRDENKQSRWRQAVFKAYGRDNDEVWCPITRLWFPASCITAAHIVRYNVTELAAEHLFGPAKDPNGHIWSTKNGIPLQCGYEKMLDDAKIAIIPTTDGKDLKVVVLDHNLIEGEEAKEQSAMQQLHGRILEFKTDHRPAMLYLYFNFAMNLLRRQRYAVDGWWKGQVRYTEVPFFATPGKWVREATLRSLAVRVGHLPIDEAREFVDVTQGNKPEGSHEVEEEGPNRNDEEDEDDGEKEEVIVSLLQHTYRP</sequence>
<dbReference type="EMBL" id="JAPDGR010000124">
    <property type="protein sequence ID" value="KAJ2995686.1"/>
    <property type="molecule type" value="Genomic_DNA"/>
</dbReference>
<accession>A0ACC1PNV5</accession>
<protein>
    <submittedName>
        <fullName evidence="1">Uncharacterized protein</fullName>
    </submittedName>
</protein>
<reference evidence="1" key="1">
    <citation type="submission" date="2022-10" db="EMBL/GenBank/DDBJ databases">
        <title>Genome Sequence of Xylaria curta.</title>
        <authorList>
            <person name="Buettner E."/>
        </authorList>
    </citation>
    <scope>NUCLEOTIDE SEQUENCE</scope>
    <source>
        <strain evidence="1">Babe10</strain>
    </source>
</reference>
<dbReference type="Proteomes" id="UP001143856">
    <property type="component" value="Unassembled WGS sequence"/>
</dbReference>
<keyword evidence="2" id="KW-1185">Reference proteome</keyword>
<organism evidence="1 2">
    <name type="scientific">Xylaria curta</name>
    <dbReference type="NCBI Taxonomy" id="42375"/>
    <lineage>
        <taxon>Eukaryota</taxon>
        <taxon>Fungi</taxon>
        <taxon>Dikarya</taxon>
        <taxon>Ascomycota</taxon>
        <taxon>Pezizomycotina</taxon>
        <taxon>Sordariomycetes</taxon>
        <taxon>Xylariomycetidae</taxon>
        <taxon>Xylariales</taxon>
        <taxon>Xylariaceae</taxon>
        <taxon>Xylaria</taxon>
    </lineage>
</organism>
<evidence type="ECO:0000313" key="2">
    <source>
        <dbReference type="Proteomes" id="UP001143856"/>
    </source>
</evidence>
<proteinExistence type="predicted"/>